<proteinExistence type="predicted"/>
<accession>A0A915IIX4</accession>
<name>A0A915IIX4_ROMCU</name>
<protein>
    <submittedName>
        <fullName evidence="2">Uncharacterized protein</fullName>
    </submittedName>
</protein>
<dbReference type="AlphaFoldDB" id="A0A915IIX4"/>
<sequence length="77" mass="8915">HVRKAGTCDVLSESEDTVQICQETEHCGTNTISCEEATSSQELKRMHLEEEHDFKMELMKKEEEDRQSLQNLWMTAA</sequence>
<dbReference type="Proteomes" id="UP000887565">
    <property type="component" value="Unplaced"/>
</dbReference>
<reference evidence="2" key="1">
    <citation type="submission" date="2022-11" db="UniProtKB">
        <authorList>
            <consortium name="WormBaseParasite"/>
        </authorList>
    </citation>
    <scope>IDENTIFICATION</scope>
</reference>
<keyword evidence="1" id="KW-1185">Reference proteome</keyword>
<evidence type="ECO:0000313" key="2">
    <source>
        <dbReference type="WBParaSite" id="nRc.2.0.1.t13327-RA"/>
    </source>
</evidence>
<evidence type="ECO:0000313" key="1">
    <source>
        <dbReference type="Proteomes" id="UP000887565"/>
    </source>
</evidence>
<organism evidence="1 2">
    <name type="scientific">Romanomermis culicivorax</name>
    <name type="common">Nematode worm</name>
    <dbReference type="NCBI Taxonomy" id="13658"/>
    <lineage>
        <taxon>Eukaryota</taxon>
        <taxon>Metazoa</taxon>
        <taxon>Ecdysozoa</taxon>
        <taxon>Nematoda</taxon>
        <taxon>Enoplea</taxon>
        <taxon>Dorylaimia</taxon>
        <taxon>Mermithida</taxon>
        <taxon>Mermithoidea</taxon>
        <taxon>Mermithidae</taxon>
        <taxon>Romanomermis</taxon>
    </lineage>
</organism>
<dbReference type="WBParaSite" id="nRc.2.0.1.t13327-RA">
    <property type="protein sequence ID" value="nRc.2.0.1.t13327-RA"/>
    <property type="gene ID" value="nRc.2.0.1.g13327"/>
</dbReference>